<protein>
    <recommendedName>
        <fullName evidence="4">Ig-like domain-containing protein</fullName>
    </recommendedName>
</protein>
<reference evidence="5" key="1">
    <citation type="submission" date="2025-08" db="UniProtKB">
        <authorList>
            <consortium name="Ensembl"/>
        </authorList>
    </citation>
    <scope>IDENTIFICATION</scope>
</reference>
<keyword evidence="2" id="KW-0472">Membrane</keyword>
<feature type="domain" description="Ig-like" evidence="4">
    <location>
        <begin position="485"/>
        <end position="586"/>
    </location>
</feature>
<dbReference type="PROSITE" id="PS50835">
    <property type="entry name" value="IG_LIKE"/>
    <property type="match status" value="4"/>
</dbReference>
<sequence length="785" mass="88625">MACLGFLAAFLTLLHQTGALLKISTSSPQKAFAGSDVFLHCTYSGYGSTADPRFLVIMWFYQVKEIVRYHNNVQISHPRVSFDDQAARSGNASILLSDVKIEDVGIYSCVVIYSIERVESDIIMNVLVSPKIQIPDIIVHGDKEKTVVCSVSDFYPVDITITWLRDGVSLQNSSLGKIQRNINGSYSVDSTVTITPDHERKKQTFSCRVQHESLPVALQEDFQLVYKEKTKMIPVIVVVLLVLTVIGLGIWKLKSRKGGFTVNDIKGPPILIDGEEVILCCTGNQCAEDTRVIWLEKKAWGDPEIIERYGGDPEDTQHQLLNTSYDMDTKHMGSQCWSSDLRFTFHVANHKGVTFICRFISGNETQEKRFQCNEVYAKPKVAPRKPKYDGAGKILYSLIVYDFYPRDIQIHWSFVTGEGEQIISSEEQRVETQGLTFSVCSEARIPGEVFKDPKCKVRVVWEHASMGRPESREMSVRDADFPWHPVMEDIIIPKLEAGKEAALSCKISGYFPDSLSVQWIKKEKRNESEIKLPTGDYKVPDDKSNEETDKTFTQVTRLTFTPHLERDRGAKFICRVTHPTLEEPIEKRTGPLLTDLPSRPVMEDIIIPKLEAGKEAALSCKISGYFPDSLSVQWIKKEKGNESEIKLPDGDYKVSDITSHKQKDNTWTCEARLTFIPHLERDQGAEFICRVTHPTLEEPIEKRTGPLLTAGNCRTQRWSIWGSWPHSSSCCTKPVCPGWRVCTVRCLAQGHLLERLLAGIELMSPQALSMQSSDVASTPPRYSIY</sequence>
<keyword evidence="1" id="KW-0393">Immunoglobulin domain</keyword>
<dbReference type="InterPro" id="IPR013783">
    <property type="entry name" value="Ig-like_fold"/>
</dbReference>
<feature type="transmembrane region" description="Helical" evidence="2">
    <location>
        <begin position="232"/>
        <end position="251"/>
    </location>
</feature>
<keyword evidence="2" id="KW-1133">Transmembrane helix</keyword>
<dbReference type="Pfam" id="PF07686">
    <property type="entry name" value="V-set"/>
    <property type="match status" value="1"/>
</dbReference>
<dbReference type="Proteomes" id="UP000694569">
    <property type="component" value="Unplaced"/>
</dbReference>
<dbReference type="InterPro" id="IPR050380">
    <property type="entry name" value="Immune_Resp_Modulators"/>
</dbReference>
<dbReference type="InterPro" id="IPR003006">
    <property type="entry name" value="Ig/MHC_CS"/>
</dbReference>
<evidence type="ECO:0000259" key="4">
    <source>
        <dbReference type="PROSITE" id="PS50835"/>
    </source>
</evidence>
<evidence type="ECO:0000313" key="6">
    <source>
        <dbReference type="Proteomes" id="UP000694569"/>
    </source>
</evidence>
<dbReference type="InterPro" id="IPR007110">
    <property type="entry name" value="Ig-like_dom"/>
</dbReference>
<dbReference type="PANTHER" id="PTHR23411">
    <property type="entry name" value="TAPASIN"/>
    <property type="match status" value="1"/>
</dbReference>
<feature type="domain" description="Ig-like" evidence="4">
    <location>
        <begin position="591"/>
        <end position="701"/>
    </location>
</feature>
<accession>A0A8C5QR97</accession>
<keyword evidence="2" id="KW-0812">Transmembrane</keyword>
<keyword evidence="6" id="KW-1185">Reference proteome</keyword>
<feature type="signal peptide" evidence="3">
    <location>
        <begin position="1"/>
        <end position="19"/>
    </location>
</feature>
<feature type="domain" description="Ig-like" evidence="4">
    <location>
        <begin position="130"/>
        <end position="223"/>
    </location>
</feature>
<dbReference type="Ensembl" id="ENSLLET00000043298.1">
    <property type="protein sequence ID" value="ENSLLEP00000041627.1"/>
    <property type="gene ID" value="ENSLLEG00000026414.1"/>
</dbReference>
<dbReference type="InterPro" id="IPR036179">
    <property type="entry name" value="Ig-like_dom_sf"/>
</dbReference>
<dbReference type="FunFam" id="2.60.40.10:FF:001726">
    <property type="entry name" value="Signal-regulatory protein beta 3"/>
    <property type="match status" value="1"/>
</dbReference>
<dbReference type="SMART" id="SM00409">
    <property type="entry name" value="IG"/>
    <property type="match status" value="4"/>
</dbReference>
<evidence type="ECO:0000256" key="2">
    <source>
        <dbReference type="SAM" id="Phobius"/>
    </source>
</evidence>
<feature type="chain" id="PRO_5034110350" description="Ig-like domain-containing protein" evidence="3">
    <location>
        <begin position="20"/>
        <end position="785"/>
    </location>
</feature>
<dbReference type="SMART" id="SM00407">
    <property type="entry name" value="IGc1"/>
    <property type="match status" value="3"/>
</dbReference>
<proteinExistence type="predicted"/>
<dbReference type="SUPFAM" id="SSF48726">
    <property type="entry name" value="Immunoglobulin"/>
    <property type="match status" value="4"/>
</dbReference>
<evidence type="ECO:0000256" key="1">
    <source>
        <dbReference type="ARBA" id="ARBA00023319"/>
    </source>
</evidence>
<dbReference type="InterPro" id="IPR003597">
    <property type="entry name" value="Ig_C1-set"/>
</dbReference>
<evidence type="ECO:0000256" key="3">
    <source>
        <dbReference type="SAM" id="SignalP"/>
    </source>
</evidence>
<evidence type="ECO:0000313" key="5">
    <source>
        <dbReference type="Ensembl" id="ENSLLEP00000041627.1"/>
    </source>
</evidence>
<dbReference type="OrthoDB" id="10043043at2759"/>
<dbReference type="GeneTree" id="ENSGT00940000163371"/>
<dbReference type="AlphaFoldDB" id="A0A8C5QR97"/>
<dbReference type="PROSITE" id="PS00290">
    <property type="entry name" value="IG_MHC"/>
    <property type="match status" value="3"/>
</dbReference>
<name>A0A8C5QR97_9ANUR</name>
<dbReference type="Gene3D" id="2.60.40.10">
    <property type="entry name" value="Immunoglobulins"/>
    <property type="match status" value="5"/>
</dbReference>
<reference evidence="5" key="2">
    <citation type="submission" date="2025-09" db="UniProtKB">
        <authorList>
            <consortium name="Ensembl"/>
        </authorList>
    </citation>
    <scope>IDENTIFICATION</scope>
</reference>
<feature type="domain" description="Ig-like" evidence="4">
    <location>
        <begin position="34"/>
        <end position="125"/>
    </location>
</feature>
<dbReference type="InterPro" id="IPR003599">
    <property type="entry name" value="Ig_sub"/>
</dbReference>
<dbReference type="SMART" id="SM00406">
    <property type="entry name" value="IGv"/>
    <property type="match status" value="1"/>
</dbReference>
<dbReference type="Pfam" id="PF07654">
    <property type="entry name" value="C1-set"/>
    <property type="match status" value="3"/>
</dbReference>
<dbReference type="CDD" id="cd00098">
    <property type="entry name" value="IgC1"/>
    <property type="match status" value="1"/>
</dbReference>
<dbReference type="InterPro" id="IPR013106">
    <property type="entry name" value="Ig_V-set"/>
</dbReference>
<organism evidence="5 6">
    <name type="scientific">Leptobrachium leishanense</name>
    <name type="common">Leishan spiny toad</name>
    <dbReference type="NCBI Taxonomy" id="445787"/>
    <lineage>
        <taxon>Eukaryota</taxon>
        <taxon>Metazoa</taxon>
        <taxon>Chordata</taxon>
        <taxon>Craniata</taxon>
        <taxon>Vertebrata</taxon>
        <taxon>Euteleostomi</taxon>
        <taxon>Amphibia</taxon>
        <taxon>Batrachia</taxon>
        <taxon>Anura</taxon>
        <taxon>Pelobatoidea</taxon>
        <taxon>Megophryidae</taxon>
        <taxon>Leptobrachium</taxon>
    </lineage>
</organism>
<keyword evidence="3" id="KW-0732">Signal</keyword>
<dbReference type="FunFam" id="2.60.40.10:FF:001774">
    <property type="entry name" value="Uncharacterized LOC100216153"/>
    <property type="match status" value="2"/>
</dbReference>